<sequence length="146" mass="15805">MSEMEFESTNNFGGERPRRTTVRTTGILQNNLNTTLTAHIDLVNLNDEPVEVRVQVLNWGTAVTQTNPLGTLLDVTQTLAANTRTALNAAVTATNHYEVRLIVGRNGNRENVLLTTYGRTSIGGGQVNGLSVLPSQLLTVEIDGCL</sequence>
<keyword evidence="3" id="KW-1185">Reference proteome</keyword>
<proteinExistence type="predicted"/>
<organism evidence="2 3">
    <name type="scientific">Brevibacillus gelatini</name>
    <dbReference type="NCBI Taxonomy" id="1655277"/>
    <lineage>
        <taxon>Bacteria</taxon>
        <taxon>Bacillati</taxon>
        <taxon>Bacillota</taxon>
        <taxon>Bacilli</taxon>
        <taxon>Bacillales</taxon>
        <taxon>Paenibacillaceae</taxon>
        <taxon>Brevibacillus</taxon>
    </lineage>
</organism>
<dbReference type="AlphaFoldDB" id="A0A3M8B6S1"/>
<feature type="region of interest" description="Disordered" evidence="1">
    <location>
        <begin position="1"/>
        <end position="20"/>
    </location>
</feature>
<dbReference type="EMBL" id="RHHS01000015">
    <property type="protein sequence ID" value="RNB58963.1"/>
    <property type="molecule type" value="Genomic_DNA"/>
</dbReference>
<name>A0A3M8B6S1_9BACL</name>
<evidence type="ECO:0000313" key="2">
    <source>
        <dbReference type="EMBL" id="RNB58963.1"/>
    </source>
</evidence>
<gene>
    <name evidence="2" type="ORF">EDM57_05655</name>
</gene>
<reference evidence="2 3" key="1">
    <citation type="submission" date="2018-10" db="EMBL/GenBank/DDBJ databases">
        <title>Phylogenomics of Brevibacillus.</title>
        <authorList>
            <person name="Dunlap C."/>
        </authorList>
    </citation>
    <scope>NUCLEOTIDE SEQUENCE [LARGE SCALE GENOMIC DNA]</scope>
    <source>
        <strain evidence="2 3">DSM 100115</strain>
    </source>
</reference>
<dbReference type="Proteomes" id="UP000268829">
    <property type="component" value="Unassembled WGS sequence"/>
</dbReference>
<evidence type="ECO:0000256" key="1">
    <source>
        <dbReference type="SAM" id="MobiDB-lite"/>
    </source>
</evidence>
<evidence type="ECO:0000313" key="3">
    <source>
        <dbReference type="Proteomes" id="UP000268829"/>
    </source>
</evidence>
<protein>
    <submittedName>
        <fullName evidence="2">Uncharacterized protein</fullName>
    </submittedName>
</protein>
<accession>A0A3M8B6S1</accession>
<comment type="caution">
    <text evidence="2">The sequence shown here is derived from an EMBL/GenBank/DDBJ whole genome shotgun (WGS) entry which is preliminary data.</text>
</comment>
<dbReference type="OrthoDB" id="2468510at2"/>